<organism evidence="1">
    <name type="scientific">termite gut metagenome</name>
    <dbReference type="NCBI Taxonomy" id="433724"/>
    <lineage>
        <taxon>unclassified sequences</taxon>
        <taxon>metagenomes</taxon>
        <taxon>organismal metagenomes</taxon>
    </lineage>
</organism>
<comment type="caution">
    <text evidence="1">The sequence shown here is derived from an EMBL/GenBank/DDBJ whole genome shotgun (WGS) entry which is preliminary data.</text>
</comment>
<gene>
    <name evidence="1" type="ORF">EZS27_016126</name>
</gene>
<name>A0A5J4RRK0_9ZZZZ</name>
<evidence type="ECO:0000313" key="1">
    <source>
        <dbReference type="EMBL" id="KAA6335653.1"/>
    </source>
</evidence>
<dbReference type="EMBL" id="SNRY01000872">
    <property type="protein sequence ID" value="KAA6335653.1"/>
    <property type="molecule type" value="Genomic_DNA"/>
</dbReference>
<protein>
    <submittedName>
        <fullName evidence="1">Uncharacterized protein</fullName>
    </submittedName>
</protein>
<proteinExistence type="predicted"/>
<dbReference type="AlphaFoldDB" id="A0A5J4RRK0"/>
<sequence>MCTLWGTMGVEWGDCKKQSADIIKYQHFTKYCNKKFGGRMGRLLQVHAF</sequence>
<accession>A0A5J4RRK0</accession>
<reference evidence="1" key="1">
    <citation type="submission" date="2019-03" db="EMBL/GenBank/DDBJ databases">
        <title>Single cell metagenomics reveals metabolic interactions within the superorganism composed of flagellate Streblomastix strix and complex community of Bacteroidetes bacteria on its surface.</title>
        <authorList>
            <person name="Treitli S.C."/>
            <person name="Kolisko M."/>
            <person name="Husnik F."/>
            <person name="Keeling P."/>
            <person name="Hampl V."/>
        </authorList>
    </citation>
    <scope>NUCLEOTIDE SEQUENCE</scope>
    <source>
        <strain evidence="1">STM</strain>
    </source>
</reference>